<name>A0A0G3EIF4_9BACT</name>
<keyword evidence="3" id="KW-1185">Reference proteome</keyword>
<feature type="region of interest" description="Disordered" evidence="1">
    <location>
        <begin position="1"/>
        <end position="55"/>
    </location>
</feature>
<accession>A0A0G3EIF4</accession>
<gene>
    <name evidence="2" type="ORF">L21SP4_01347</name>
</gene>
<dbReference type="STRING" id="1307763.L21SP4_01347"/>
<dbReference type="KEGG" id="vbl:L21SP4_01347"/>
<reference evidence="2 3" key="2">
    <citation type="journal article" date="2016" name="ISME J.">
        <title>Characterization of the first cultured representative of Verrucomicrobia subdivision 5 indicates the proposal of a novel phylum.</title>
        <authorList>
            <person name="Spring S."/>
            <person name="Bunk B."/>
            <person name="Sproer C."/>
            <person name="Schumann P."/>
            <person name="Rohde M."/>
            <person name="Tindall B.J."/>
            <person name="Klenk H.P."/>
        </authorList>
    </citation>
    <scope>NUCLEOTIDE SEQUENCE [LARGE SCALE GENOMIC DNA]</scope>
    <source>
        <strain evidence="2 3">L21-Fru-AB</strain>
    </source>
</reference>
<dbReference type="RefSeq" id="WP_144413782.1">
    <property type="nucleotide sequence ID" value="NZ_CP010904.1"/>
</dbReference>
<evidence type="ECO:0000313" key="3">
    <source>
        <dbReference type="Proteomes" id="UP000035268"/>
    </source>
</evidence>
<dbReference type="AlphaFoldDB" id="A0A0G3EIF4"/>
<evidence type="ECO:0000313" key="2">
    <source>
        <dbReference type="EMBL" id="AKJ64595.1"/>
    </source>
</evidence>
<protein>
    <submittedName>
        <fullName evidence="2">Uncharacterized protein</fullName>
    </submittedName>
</protein>
<reference evidence="3" key="1">
    <citation type="submission" date="2015-02" db="EMBL/GenBank/DDBJ databases">
        <title>Description and complete genome sequence of the first cultured representative of the subdivision 5 of the Verrucomicrobia phylum.</title>
        <authorList>
            <person name="Spring S."/>
            <person name="Bunk B."/>
            <person name="Sproer C."/>
            <person name="Klenk H.-P."/>
        </authorList>
    </citation>
    <scope>NUCLEOTIDE SEQUENCE [LARGE SCALE GENOMIC DNA]</scope>
    <source>
        <strain evidence="3">L21-Fru-AB</strain>
    </source>
</reference>
<evidence type="ECO:0000256" key="1">
    <source>
        <dbReference type="SAM" id="MobiDB-lite"/>
    </source>
</evidence>
<proteinExistence type="predicted"/>
<sequence length="132" mass="14287">MCPLRFSELRRRAAGQESGPAEKKEQPEPEAAQEPPRGEDVQEHASSSSGKIGIESAIEEMGITAEAIDGSALFKARRDAAELLGQLRSDEGLNLGWRDIAGVIERLDAAMETELGAFWAEVLRMPEHGDAS</sequence>
<organism evidence="2 3">
    <name type="scientific">Kiritimatiella glycovorans</name>
    <dbReference type="NCBI Taxonomy" id="1307763"/>
    <lineage>
        <taxon>Bacteria</taxon>
        <taxon>Pseudomonadati</taxon>
        <taxon>Kiritimatiellota</taxon>
        <taxon>Kiritimatiellia</taxon>
        <taxon>Kiritimatiellales</taxon>
        <taxon>Kiritimatiellaceae</taxon>
        <taxon>Kiritimatiella</taxon>
    </lineage>
</organism>
<dbReference type="EMBL" id="CP010904">
    <property type="protein sequence ID" value="AKJ64595.1"/>
    <property type="molecule type" value="Genomic_DNA"/>
</dbReference>
<dbReference type="Proteomes" id="UP000035268">
    <property type="component" value="Chromosome"/>
</dbReference>